<evidence type="ECO:0000256" key="1">
    <source>
        <dbReference type="ARBA" id="ARBA00004123"/>
    </source>
</evidence>
<protein>
    <recommendedName>
        <fullName evidence="9">C2H2-type domain-containing protein</fullName>
    </recommendedName>
</protein>
<dbReference type="AlphaFoldDB" id="A0A6G0RL27"/>
<evidence type="ECO:0000256" key="6">
    <source>
        <dbReference type="ARBA" id="ARBA00023242"/>
    </source>
</evidence>
<dbReference type="Pfam" id="PF00096">
    <property type="entry name" value="zf-C2H2"/>
    <property type="match status" value="3"/>
</dbReference>
<dbReference type="Pfam" id="PF13912">
    <property type="entry name" value="zf-C2H2_6"/>
    <property type="match status" value="1"/>
</dbReference>
<dbReference type="SUPFAM" id="SSF57667">
    <property type="entry name" value="beta-beta-alpha zinc fingers"/>
    <property type="match status" value="1"/>
</dbReference>
<dbReference type="EMBL" id="QXFY01000803">
    <property type="protein sequence ID" value="KAE9335329.1"/>
    <property type="molecule type" value="Genomic_DNA"/>
</dbReference>
<evidence type="ECO:0000256" key="3">
    <source>
        <dbReference type="ARBA" id="ARBA00022737"/>
    </source>
</evidence>
<comment type="subcellular location">
    <subcellularLocation>
        <location evidence="1">Nucleus</location>
    </subcellularLocation>
</comment>
<feature type="region of interest" description="Disordered" evidence="8">
    <location>
        <begin position="262"/>
        <end position="336"/>
    </location>
</feature>
<feature type="region of interest" description="Disordered" evidence="8">
    <location>
        <begin position="1"/>
        <end position="35"/>
    </location>
</feature>
<dbReference type="PANTHER" id="PTHR24406">
    <property type="entry name" value="TRANSCRIPTIONAL REPRESSOR CTCFL-RELATED"/>
    <property type="match status" value="1"/>
</dbReference>
<keyword evidence="4 7" id="KW-0863">Zinc-finger</keyword>
<keyword evidence="3" id="KW-0677">Repeat</keyword>
<evidence type="ECO:0000259" key="9">
    <source>
        <dbReference type="PROSITE" id="PS50157"/>
    </source>
</evidence>
<organism evidence="10 11">
    <name type="scientific">Phytophthora fragariae</name>
    <dbReference type="NCBI Taxonomy" id="53985"/>
    <lineage>
        <taxon>Eukaryota</taxon>
        <taxon>Sar</taxon>
        <taxon>Stramenopiles</taxon>
        <taxon>Oomycota</taxon>
        <taxon>Peronosporomycetes</taxon>
        <taxon>Peronosporales</taxon>
        <taxon>Peronosporaceae</taxon>
        <taxon>Phytophthora</taxon>
    </lineage>
</organism>
<feature type="compositionally biased region" description="Low complexity" evidence="8">
    <location>
        <begin position="276"/>
        <end position="288"/>
    </location>
</feature>
<feature type="region of interest" description="Disordered" evidence="8">
    <location>
        <begin position="607"/>
        <end position="628"/>
    </location>
</feature>
<dbReference type="InterPro" id="IPR013087">
    <property type="entry name" value="Znf_C2H2_type"/>
</dbReference>
<keyword evidence="5" id="KW-0862">Zinc</keyword>
<dbReference type="SMART" id="SM00355">
    <property type="entry name" value="ZnF_C2H2"/>
    <property type="match status" value="5"/>
</dbReference>
<accession>A0A6G0RL27</accession>
<name>A0A6G0RL27_9STRA</name>
<comment type="caution">
    <text evidence="10">The sequence shown here is derived from an EMBL/GenBank/DDBJ whole genome shotgun (WGS) entry which is preliminary data.</text>
</comment>
<feature type="domain" description="C2H2-type" evidence="9">
    <location>
        <begin position="103"/>
        <end position="131"/>
    </location>
</feature>
<dbReference type="Gene3D" id="3.30.160.60">
    <property type="entry name" value="Classic Zinc Finger"/>
    <property type="match status" value="2"/>
</dbReference>
<dbReference type="Proteomes" id="UP000486351">
    <property type="component" value="Unassembled WGS sequence"/>
</dbReference>
<sequence>MEQEATPPTAPKDPPAISMTSAPPATPKKSLHRADKTCPKCGKVAQSRQALRVHLDRVFPCDKYPDGTNTCHKCGRAFRTAASFTMHMSKATPCDAPATTRVFKCEKCNEVFTSAQGLLAHRSRVYACDDPTRKRTWWGSKTCPKCNMTFSTGQSLRIHLNKVIPCNAEKSSTSGTNASGKERTRGKAQTHPKVEMLHSCPLCQRSFATKHGLHVHMARCPMRIQFTKPQSVMSTIAITSEEQSLNNQVNVAIRVASAEPFDNSRDVNQDDASEVSTATDSPCSSSSTEAKGTGVECSGKDLPLRRTAVGMSISQSGNRKRSVGHGGEELSPVEKSTKRVCTDTGIFAKLETRLAENCPSTTANEKARDYLSANEATASESKEFVRNSNCDHGGDILSDGCCCRSCVRKWTRKMTIRLGNLANEVENLRGMTKAGASGTNSSPIEDICHPGAEIHGFTASNTPPSPVVAPGDISAGLSCISEQDPGKISLMENYNHVNGQVSINERALGDSMEYLNTVTGGDELSSLEMRDQIDELCVYLNAAKSKRDKAVAAIIAHRWSARRDEFRLLLEKMTVQSKPDAEKVFHEECADIAAQLVEKDQAISELKKLGPSSPTKGKHPDEISEQDAEQAAKTLLERERDDLFMRLLRSSRCIYLLAKETFLK</sequence>
<evidence type="ECO:0000256" key="4">
    <source>
        <dbReference type="ARBA" id="ARBA00022771"/>
    </source>
</evidence>
<reference evidence="10 11" key="1">
    <citation type="submission" date="2018-09" db="EMBL/GenBank/DDBJ databases">
        <title>Genomic investigation of the strawberry pathogen Phytophthora fragariae indicates pathogenicity is determined by transcriptional variation in three key races.</title>
        <authorList>
            <person name="Adams T.M."/>
            <person name="Armitage A.D."/>
            <person name="Sobczyk M.K."/>
            <person name="Bates H.J."/>
            <person name="Dunwell J.M."/>
            <person name="Nellist C.F."/>
            <person name="Harrison R.J."/>
        </authorList>
    </citation>
    <scope>NUCLEOTIDE SEQUENCE [LARGE SCALE GENOMIC DNA]</scope>
    <source>
        <strain evidence="10 11">NOV-77</strain>
    </source>
</reference>
<evidence type="ECO:0000256" key="8">
    <source>
        <dbReference type="SAM" id="MobiDB-lite"/>
    </source>
</evidence>
<feature type="compositionally biased region" description="Polar residues" evidence="8">
    <location>
        <begin position="169"/>
        <end position="179"/>
    </location>
</feature>
<dbReference type="InterPro" id="IPR050888">
    <property type="entry name" value="ZnF_C2H2-type_TF"/>
</dbReference>
<dbReference type="PROSITE" id="PS50157">
    <property type="entry name" value="ZINC_FINGER_C2H2_2"/>
    <property type="match status" value="1"/>
</dbReference>
<feature type="region of interest" description="Disordered" evidence="8">
    <location>
        <begin position="169"/>
        <end position="191"/>
    </location>
</feature>
<evidence type="ECO:0000256" key="5">
    <source>
        <dbReference type="ARBA" id="ARBA00022833"/>
    </source>
</evidence>
<evidence type="ECO:0000256" key="7">
    <source>
        <dbReference type="PROSITE-ProRule" id="PRU00042"/>
    </source>
</evidence>
<keyword evidence="2" id="KW-0479">Metal-binding</keyword>
<proteinExistence type="predicted"/>
<dbReference type="InterPro" id="IPR036236">
    <property type="entry name" value="Znf_C2H2_sf"/>
</dbReference>
<dbReference type="GO" id="GO:0008270">
    <property type="term" value="F:zinc ion binding"/>
    <property type="evidence" value="ECO:0007669"/>
    <property type="project" value="UniProtKB-KW"/>
</dbReference>
<dbReference type="GO" id="GO:0005634">
    <property type="term" value="C:nucleus"/>
    <property type="evidence" value="ECO:0007669"/>
    <property type="project" value="UniProtKB-SubCell"/>
</dbReference>
<keyword evidence="6" id="KW-0539">Nucleus</keyword>
<evidence type="ECO:0000256" key="2">
    <source>
        <dbReference type="ARBA" id="ARBA00022723"/>
    </source>
</evidence>
<evidence type="ECO:0000313" key="11">
    <source>
        <dbReference type="Proteomes" id="UP000486351"/>
    </source>
</evidence>
<evidence type="ECO:0000313" key="10">
    <source>
        <dbReference type="EMBL" id="KAE9335329.1"/>
    </source>
</evidence>
<gene>
    <name evidence="10" type="ORF">PF008_g13534</name>
</gene>